<dbReference type="FunCoup" id="A0A1S3HYT2">
    <property type="interactions" value="147"/>
</dbReference>
<evidence type="ECO:0000259" key="5">
    <source>
        <dbReference type="Pfam" id="PF01918"/>
    </source>
</evidence>
<feature type="domain" description="DNA/RNA-binding protein Alba-like" evidence="5">
    <location>
        <begin position="31"/>
        <end position="93"/>
    </location>
</feature>
<dbReference type="AlphaFoldDB" id="A0A1S3HYT2"/>
<dbReference type="GO" id="GO:0003723">
    <property type="term" value="F:RNA binding"/>
    <property type="evidence" value="ECO:0007669"/>
    <property type="project" value="TreeGrafter"/>
</dbReference>
<dbReference type="InParanoid" id="A0A1S3HYT2"/>
<feature type="region of interest" description="Disordered" evidence="4">
    <location>
        <begin position="146"/>
        <end position="274"/>
    </location>
</feature>
<sequence>MTMMYMEHYEKGSVVEVDELDNYSYHPSVIHMKVSPGSKIKNLLGFAMKKFKDPEVKQITWNGAGTGTTKVISCAEIMKRKVKGLHQITRARYKRIEEYWEPKLEGLDRLKVNRNIPALTILLSKDPLDTEEMGYQAPGFDCAFWHNPRQASNTASSPSSGQSGQKQAKKKTSAKNKNQSHIKRQSEGDKEADAKQQQHNKGQNPKQTHEKGSTVHQHQKFKEQSQFRKSENQGKKTSQQQCYQQPVHKPSQHHPRNQNEHHVTVKQSQDEGES</sequence>
<dbReference type="InterPro" id="IPR036882">
    <property type="entry name" value="Alba-like_dom_sf"/>
</dbReference>
<dbReference type="GO" id="GO:0005634">
    <property type="term" value="C:nucleus"/>
    <property type="evidence" value="ECO:0007669"/>
    <property type="project" value="UniProtKB-SubCell"/>
</dbReference>
<keyword evidence="6" id="KW-1185">Reference proteome</keyword>
<dbReference type="Pfam" id="PF01918">
    <property type="entry name" value="Alba"/>
    <property type="match status" value="1"/>
</dbReference>
<evidence type="ECO:0000256" key="4">
    <source>
        <dbReference type="SAM" id="MobiDB-lite"/>
    </source>
</evidence>
<organism evidence="6 7">
    <name type="scientific">Lingula anatina</name>
    <name type="common">Brachiopod</name>
    <name type="synonym">Lingula unguis</name>
    <dbReference type="NCBI Taxonomy" id="7574"/>
    <lineage>
        <taxon>Eukaryota</taxon>
        <taxon>Metazoa</taxon>
        <taxon>Spiralia</taxon>
        <taxon>Lophotrochozoa</taxon>
        <taxon>Brachiopoda</taxon>
        <taxon>Linguliformea</taxon>
        <taxon>Lingulata</taxon>
        <taxon>Lingulida</taxon>
        <taxon>Linguloidea</taxon>
        <taxon>Lingulidae</taxon>
        <taxon>Lingula</taxon>
    </lineage>
</organism>
<dbReference type="Proteomes" id="UP000085678">
    <property type="component" value="Unplaced"/>
</dbReference>
<dbReference type="RefSeq" id="XP_013391182.1">
    <property type="nucleotide sequence ID" value="XM_013535728.2"/>
</dbReference>
<feature type="compositionally biased region" description="Basic and acidic residues" evidence="4">
    <location>
        <begin position="220"/>
        <end position="234"/>
    </location>
</feature>
<keyword evidence="3" id="KW-0539">Nucleus</keyword>
<gene>
    <name evidence="7" type="primary">LOC106159443</name>
</gene>
<name>A0A1S3HYT2_LINAN</name>
<dbReference type="PANTHER" id="PTHR13516:SF4">
    <property type="entry name" value="FI09323P"/>
    <property type="match status" value="1"/>
</dbReference>
<feature type="compositionally biased region" description="Polar residues" evidence="4">
    <location>
        <begin position="197"/>
        <end position="206"/>
    </location>
</feature>
<feature type="compositionally biased region" description="Polar residues" evidence="4">
    <location>
        <begin position="235"/>
        <end position="244"/>
    </location>
</feature>
<evidence type="ECO:0000313" key="7">
    <source>
        <dbReference type="RefSeq" id="XP_013391182.1"/>
    </source>
</evidence>
<proteinExistence type="inferred from homology"/>
<dbReference type="PANTHER" id="PTHR13516">
    <property type="entry name" value="RIBONUCLEASE P SUBUNIT P25"/>
    <property type="match status" value="1"/>
</dbReference>
<dbReference type="Gene3D" id="3.30.110.20">
    <property type="entry name" value="Alba-like domain"/>
    <property type="match status" value="1"/>
</dbReference>
<evidence type="ECO:0000313" key="6">
    <source>
        <dbReference type="Proteomes" id="UP000085678"/>
    </source>
</evidence>
<reference evidence="7" key="1">
    <citation type="submission" date="2025-08" db="UniProtKB">
        <authorList>
            <consortium name="RefSeq"/>
        </authorList>
    </citation>
    <scope>IDENTIFICATION</scope>
    <source>
        <tissue evidence="7">Gonads</tissue>
    </source>
</reference>
<comment type="subcellular location">
    <subcellularLocation>
        <location evidence="1">Nucleus</location>
    </subcellularLocation>
</comment>
<dbReference type="SUPFAM" id="SSF82704">
    <property type="entry name" value="AlbA-like"/>
    <property type="match status" value="1"/>
</dbReference>
<dbReference type="InterPro" id="IPR002775">
    <property type="entry name" value="DNA/RNA-bd_Alba-like"/>
</dbReference>
<dbReference type="GO" id="GO:0000172">
    <property type="term" value="C:ribonuclease MRP complex"/>
    <property type="evidence" value="ECO:0007669"/>
    <property type="project" value="TreeGrafter"/>
</dbReference>
<comment type="similarity">
    <text evidence="2">Belongs to the histone-like Alba family.</text>
</comment>
<dbReference type="GeneID" id="106159443"/>
<feature type="compositionally biased region" description="Basic residues" evidence="4">
    <location>
        <begin position="167"/>
        <end position="183"/>
    </location>
</feature>
<evidence type="ECO:0000256" key="1">
    <source>
        <dbReference type="ARBA" id="ARBA00004123"/>
    </source>
</evidence>
<dbReference type="OrthoDB" id="424402at2759"/>
<dbReference type="KEGG" id="lak:106159443"/>
<accession>A0A1S3HYT2</accession>
<evidence type="ECO:0000256" key="2">
    <source>
        <dbReference type="ARBA" id="ARBA00008018"/>
    </source>
</evidence>
<dbReference type="InterPro" id="IPR051958">
    <property type="entry name" value="Alba-like_NAB"/>
</dbReference>
<feature type="compositionally biased region" description="Basic and acidic residues" evidence="4">
    <location>
        <begin position="184"/>
        <end position="196"/>
    </location>
</feature>
<protein>
    <submittedName>
        <fullName evidence="7">Ribonuclease P protein subunit p25-like protein</fullName>
    </submittedName>
</protein>
<evidence type="ECO:0000256" key="3">
    <source>
        <dbReference type="ARBA" id="ARBA00023242"/>
    </source>
</evidence>
<feature type="compositionally biased region" description="Low complexity" evidence="4">
    <location>
        <begin position="150"/>
        <end position="166"/>
    </location>
</feature>
<dbReference type="STRING" id="7574.A0A1S3HYT2"/>
<dbReference type="GO" id="GO:0001682">
    <property type="term" value="P:tRNA 5'-leader removal"/>
    <property type="evidence" value="ECO:0007669"/>
    <property type="project" value="TreeGrafter"/>
</dbReference>